<gene>
    <name evidence="1" type="ORF">DXN04_08665</name>
</gene>
<dbReference type="Gene3D" id="3.40.50.150">
    <property type="entry name" value="Vaccinia Virus protein VP39"/>
    <property type="match status" value="1"/>
</dbReference>
<dbReference type="AlphaFoldDB" id="A0A3E1P5H4"/>
<evidence type="ECO:0000313" key="1">
    <source>
        <dbReference type="EMBL" id="RFM35449.1"/>
    </source>
</evidence>
<dbReference type="RefSeq" id="WP_116852936.1">
    <property type="nucleotide sequence ID" value="NZ_QTJV01000002.1"/>
</dbReference>
<dbReference type="GO" id="GO:0016740">
    <property type="term" value="F:transferase activity"/>
    <property type="evidence" value="ECO:0007669"/>
    <property type="project" value="UniProtKB-KW"/>
</dbReference>
<keyword evidence="2" id="KW-1185">Reference proteome</keyword>
<name>A0A3E1P5H4_9BACT</name>
<protein>
    <submittedName>
        <fullName evidence="1">Transferase</fullName>
    </submittedName>
</protein>
<dbReference type="SUPFAM" id="SSF53335">
    <property type="entry name" value="S-adenosyl-L-methionine-dependent methyltransferases"/>
    <property type="match status" value="1"/>
</dbReference>
<evidence type="ECO:0000313" key="2">
    <source>
        <dbReference type="Proteomes" id="UP000261174"/>
    </source>
</evidence>
<organism evidence="1 2">
    <name type="scientific">Chitinophaga silvisoli</name>
    <dbReference type="NCBI Taxonomy" id="2291814"/>
    <lineage>
        <taxon>Bacteria</taxon>
        <taxon>Pseudomonadati</taxon>
        <taxon>Bacteroidota</taxon>
        <taxon>Chitinophagia</taxon>
        <taxon>Chitinophagales</taxon>
        <taxon>Chitinophagaceae</taxon>
        <taxon>Chitinophaga</taxon>
    </lineage>
</organism>
<reference evidence="1 2" key="1">
    <citation type="submission" date="2018-08" db="EMBL/GenBank/DDBJ databases">
        <title>Chitinophaga sp. K20C18050901, a novel bacterium isolated from forest soil.</title>
        <authorList>
            <person name="Wang C."/>
        </authorList>
    </citation>
    <scope>NUCLEOTIDE SEQUENCE [LARGE SCALE GENOMIC DNA]</scope>
    <source>
        <strain evidence="1 2">K20C18050901</strain>
    </source>
</reference>
<dbReference type="Proteomes" id="UP000261174">
    <property type="component" value="Unassembled WGS sequence"/>
</dbReference>
<proteinExistence type="predicted"/>
<keyword evidence="1" id="KW-0808">Transferase</keyword>
<sequence>MFLLIPGRHHLLSDFQFKYLHRLLQNQLEGEQDVQGQTMPASAITAVIFAVTSANHLGTKRNPVPFYLRAMIIQEFSSYLDIPVFVYGIDDVGEISDFAGYTLKSIRHSSEGLHQLTPENTVVICSTAVKDMYTSLGYKVLPAELDITTGQLEHPLPWDIVRLIAQSPDWQKDRTVLDLIHPASFKIWKQYKIGEKVQHILKDPIIGADGDLTTTRDYNAYVKQMDEIAALKYQETAPYIQPGNIGDIGCAAGSWIKMGCEDERLHECDFYGIEVSRHLFEICYQRKHNGDFANPSVFFSQKNAVTSLVFDPGSMNTIHTSSLTHEIASYGSEQDLRDFIANRYQELAPGGVWINRDVVGPENKNEIVLLWLDHTDGENKQWAAGITDNQELAAALEKLSTRAKFIRFAQDFRHQEGYKLAYEWVTIGGQTYCRLRMQDACEFLFTKDYTDNWLSEMHETFCFWSFADWKHELECAGFRVDKLSKPYRNEWIVENRLEGKTKLFREQEDGLQEIPFPVSHMLLLARK</sequence>
<comment type="caution">
    <text evidence="1">The sequence shown here is derived from an EMBL/GenBank/DDBJ whole genome shotgun (WGS) entry which is preliminary data.</text>
</comment>
<dbReference type="EMBL" id="QTJV01000002">
    <property type="protein sequence ID" value="RFM35449.1"/>
    <property type="molecule type" value="Genomic_DNA"/>
</dbReference>
<dbReference type="InterPro" id="IPR029063">
    <property type="entry name" value="SAM-dependent_MTases_sf"/>
</dbReference>
<accession>A0A3E1P5H4</accession>
<dbReference type="OrthoDB" id="609840at2"/>